<evidence type="ECO:0000256" key="14">
    <source>
        <dbReference type="SAM" id="SignalP"/>
    </source>
</evidence>
<evidence type="ECO:0000256" key="13">
    <source>
        <dbReference type="ARBA" id="ARBA00023293"/>
    </source>
</evidence>
<dbReference type="PANTHER" id="PTHR11920">
    <property type="entry name" value="GUANYLYL CYCLASE"/>
    <property type="match status" value="1"/>
</dbReference>
<dbReference type="GO" id="GO:0005524">
    <property type="term" value="F:ATP binding"/>
    <property type="evidence" value="ECO:0007669"/>
    <property type="project" value="InterPro"/>
</dbReference>
<evidence type="ECO:0000313" key="18">
    <source>
        <dbReference type="Proteomes" id="UP000887116"/>
    </source>
</evidence>
<dbReference type="InterPro" id="IPR028082">
    <property type="entry name" value="Peripla_BP_I"/>
</dbReference>
<keyword evidence="4" id="KW-0812">Transmembrane</keyword>
<feature type="signal peptide" evidence="14">
    <location>
        <begin position="1"/>
        <end position="20"/>
    </location>
</feature>
<keyword evidence="6" id="KW-0547">Nucleotide-binding</keyword>
<keyword evidence="10 17" id="KW-0675">Receptor</keyword>
<dbReference type="EMBL" id="BMAO01039115">
    <property type="protein sequence ID" value="GFR29018.1"/>
    <property type="molecule type" value="Genomic_DNA"/>
</dbReference>
<sequence>MVLNTFIVLLLILNTKKYSAESENKNYEADIVAIFVPESELQLNIESLQAAILLGVDNVNKMYPHIKFNLKLKNDSNECFENYAGVLAAEEYYRSRVTAFVGPACSRALDPVSRMASYWDIPIYTAGGVDNLFSLKNIFNTLTRVSFSVDQVTKFMVHILMEFRWKHIAIFVDESEASETILRRSLSETIRNADYEIFPIYKEFIASPSLSYKKMLQDASKEARTCGETVRSILLDAYDLGMEYGEYAFLSVELLKNQIFNKQFSWYKPDDKRNKEARRMYESLMIISIRVPVQEEYQLFIRNIQEISRKKFSMDLESSSVNPLVAAFYDCVLLYAYSLNKTLSEGGNPMNGRSIARQIWNSTVPGGNKLRLTGDITINENGDREADYTLNDMDPETGIMVAIATFFGGRRVYDKRADVEISWPGKKGPPPDIPPCGFTGEAPECISIEELSPIKIILPILLAVSVVGSVIGAFAYRKIILEAKLADHWWKIEWSNLEFVDANHMGSSLSFSKSHNRSTPTQNRSTSGSVIPLPEGLALAIYKGQKVAVKNLEIKKLLLTRALLMELKLIREINHDNLLRYVGVCVTDPNYAIIMDFATRGYVTTCIKLYDVQLFYYNGYCRRALLWKAPEHLRRKDPYYYGSKKGDVYSFAIVLQEVITRSLPFEPKERFGRTVHFLNPEDIIDRIRRGTTPPYRPEIAYDECPPDMLDLIKKCWDENPEARPSFPEIKHKLKKITKGMSSKNFLDNLLSRMEQYANDLESLVEEKTQSLYDEKKKSDELLYQMIPKFVAEELKKGCHVKPEYYDSVTIFFSDIVGFTALSAESTPLQVVDFLNDLYSCFDAIIENFDVYKVETIGDAYMVASGLPIRNGNDHAREIARLALKLLTALVDFRIRHKPSKKLKIRIGIHSGKT</sequence>
<feature type="chain" id="PRO_5036503879" description="guanylate cyclase" evidence="14">
    <location>
        <begin position="21"/>
        <end position="913"/>
    </location>
</feature>
<dbReference type="PANTHER" id="PTHR11920:SF494">
    <property type="entry name" value="ATRIAL NATRIURETIC PEPTIDE RECEPTOR 2"/>
    <property type="match status" value="1"/>
</dbReference>
<name>A0A8X6JKI2_TRICU</name>
<dbReference type="GO" id="GO:0035556">
    <property type="term" value="P:intracellular signal transduction"/>
    <property type="evidence" value="ECO:0007669"/>
    <property type="project" value="InterPro"/>
</dbReference>
<dbReference type="Gene3D" id="1.10.510.10">
    <property type="entry name" value="Transferase(Phosphotransferase) domain 1"/>
    <property type="match status" value="1"/>
</dbReference>
<evidence type="ECO:0000256" key="8">
    <source>
        <dbReference type="ARBA" id="ARBA00023134"/>
    </source>
</evidence>
<keyword evidence="18" id="KW-1185">Reference proteome</keyword>
<dbReference type="GO" id="GO:0001653">
    <property type="term" value="F:peptide receptor activity"/>
    <property type="evidence" value="ECO:0007669"/>
    <property type="project" value="TreeGrafter"/>
</dbReference>
<dbReference type="GO" id="GO:0004672">
    <property type="term" value="F:protein kinase activity"/>
    <property type="evidence" value="ECO:0007669"/>
    <property type="project" value="InterPro"/>
</dbReference>
<evidence type="ECO:0000256" key="6">
    <source>
        <dbReference type="ARBA" id="ARBA00022741"/>
    </source>
</evidence>
<dbReference type="GO" id="GO:0007168">
    <property type="term" value="P:receptor guanylyl cyclase signaling pathway"/>
    <property type="evidence" value="ECO:0007669"/>
    <property type="project" value="TreeGrafter"/>
</dbReference>
<dbReference type="CDD" id="cd07302">
    <property type="entry name" value="CHD"/>
    <property type="match status" value="1"/>
</dbReference>
<evidence type="ECO:0000259" key="15">
    <source>
        <dbReference type="PROSITE" id="PS50011"/>
    </source>
</evidence>
<comment type="catalytic activity">
    <reaction evidence="1">
        <text>GTP = 3',5'-cyclic GMP + diphosphate</text>
        <dbReference type="Rhea" id="RHEA:13665"/>
        <dbReference type="ChEBI" id="CHEBI:33019"/>
        <dbReference type="ChEBI" id="CHEBI:37565"/>
        <dbReference type="ChEBI" id="CHEBI:57746"/>
        <dbReference type="EC" id="4.6.1.2"/>
    </reaction>
</comment>
<organism evidence="17 18">
    <name type="scientific">Trichonephila clavata</name>
    <name type="common">Joro spider</name>
    <name type="synonym">Nephila clavata</name>
    <dbReference type="NCBI Taxonomy" id="2740835"/>
    <lineage>
        <taxon>Eukaryota</taxon>
        <taxon>Metazoa</taxon>
        <taxon>Ecdysozoa</taxon>
        <taxon>Arthropoda</taxon>
        <taxon>Chelicerata</taxon>
        <taxon>Arachnida</taxon>
        <taxon>Araneae</taxon>
        <taxon>Araneomorphae</taxon>
        <taxon>Entelegynae</taxon>
        <taxon>Araneoidea</taxon>
        <taxon>Nephilidae</taxon>
        <taxon>Trichonephila</taxon>
    </lineage>
</organism>
<dbReference type="InterPro" id="IPR011645">
    <property type="entry name" value="HNOB_dom_associated"/>
</dbReference>
<evidence type="ECO:0000256" key="5">
    <source>
        <dbReference type="ARBA" id="ARBA00022729"/>
    </source>
</evidence>
<dbReference type="Proteomes" id="UP000887116">
    <property type="component" value="Unassembled WGS sequence"/>
</dbReference>
<dbReference type="Gene3D" id="3.30.200.20">
    <property type="entry name" value="Phosphorylase Kinase, domain 1"/>
    <property type="match status" value="1"/>
</dbReference>
<evidence type="ECO:0000256" key="4">
    <source>
        <dbReference type="ARBA" id="ARBA00022692"/>
    </source>
</evidence>
<dbReference type="GO" id="GO:0004016">
    <property type="term" value="F:adenylate cyclase activity"/>
    <property type="evidence" value="ECO:0007669"/>
    <property type="project" value="TreeGrafter"/>
</dbReference>
<dbReference type="PROSITE" id="PS50011">
    <property type="entry name" value="PROTEIN_KINASE_DOM"/>
    <property type="match status" value="1"/>
</dbReference>
<feature type="domain" description="Protein kinase" evidence="15">
    <location>
        <begin position="337"/>
        <end position="734"/>
    </location>
</feature>
<evidence type="ECO:0000256" key="12">
    <source>
        <dbReference type="ARBA" id="ARBA00023239"/>
    </source>
</evidence>
<accession>A0A8X6JKI2</accession>
<dbReference type="InterPro" id="IPR000719">
    <property type="entry name" value="Prot_kinase_dom"/>
</dbReference>
<evidence type="ECO:0000259" key="16">
    <source>
        <dbReference type="PROSITE" id="PS50125"/>
    </source>
</evidence>
<proteinExistence type="predicted"/>
<dbReference type="AlphaFoldDB" id="A0A8X6JKI2"/>
<dbReference type="EC" id="4.6.1.2" evidence="3"/>
<keyword evidence="12" id="KW-0456">Lyase</keyword>
<gene>
    <name evidence="17" type="primary">Npr1</name>
    <name evidence="17" type="ORF">TNCT_428361</name>
</gene>
<keyword evidence="5 14" id="KW-0732">Signal</keyword>
<protein>
    <recommendedName>
        <fullName evidence="3">guanylate cyclase</fullName>
        <ecNumber evidence="3">4.6.1.2</ecNumber>
    </recommendedName>
</protein>
<dbReference type="OrthoDB" id="6510100at2759"/>
<dbReference type="SMART" id="SM00044">
    <property type="entry name" value="CYCc"/>
    <property type="match status" value="1"/>
</dbReference>
<dbReference type="GO" id="GO:0005525">
    <property type="term" value="F:GTP binding"/>
    <property type="evidence" value="ECO:0007669"/>
    <property type="project" value="UniProtKB-KW"/>
</dbReference>
<dbReference type="SUPFAM" id="SSF55073">
    <property type="entry name" value="Nucleotide cyclase"/>
    <property type="match status" value="1"/>
</dbReference>
<evidence type="ECO:0000256" key="9">
    <source>
        <dbReference type="ARBA" id="ARBA00023136"/>
    </source>
</evidence>
<keyword evidence="9" id="KW-0472">Membrane</keyword>
<keyword evidence="8" id="KW-0342">GTP-binding</keyword>
<dbReference type="Gene3D" id="3.40.50.2300">
    <property type="match status" value="2"/>
</dbReference>
<evidence type="ECO:0000256" key="1">
    <source>
        <dbReference type="ARBA" id="ARBA00001436"/>
    </source>
</evidence>
<dbReference type="Gene3D" id="6.10.250.780">
    <property type="match status" value="1"/>
</dbReference>
<dbReference type="Pfam" id="PF07714">
    <property type="entry name" value="PK_Tyr_Ser-Thr"/>
    <property type="match status" value="2"/>
</dbReference>
<comment type="subcellular location">
    <subcellularLocation>
        <location evidence="2">Cell membrane</location>
        <topology evidence="2">Single-pass type I membrane protein</topology>
    </subcellularLocation>
</comment>
<dbReference type="SUPFAM" id="SSF56112">
    <property type="entry name" value="Protein kinase-like (PK-like)"/>
    <property type="match status" value="1"/>
</dbReference>
<comment type="caution">
    <text evidence="17">The sequence shown here is derived from an EMBL/GenBank/DDBJ whole genome shotgun (WGS) entry which is preliminary data.</text>
</comment>
<dbReference type="GO" id="GO:0005886">
    <property type="term" value="C:plasma membrane"/>
    <property type="evidence" value="ECO:0007669"/>
    <property type="project" value="UniProtKB-SubCell"/>
</dbReference>
<evidence type="ECO:0000256" key="7">
    <source>
        <dbReference type="ARBA" id="ARBA00022989"/>
    </source>
</evidence>
<dbReference type="InterPro" id="IPR001245">
    <property type="entry name" value="Ser-Thr/Tyr_kinase_cat_dom"/>
</dbReference>
<dbReference type="Pfam" id="PF07701">
    <property type="entry name" value="HNOBA"/>
    <property type="match status" value="1"/>
</dbReference>
<dbReference type="InterPro" id="IPR001170">
    <property type="entry name" value="ANPR/GUC"/>
</dbReference>
<evidence type="ECO:0000256" key="2">
    <source>
        <dbReference type="ARBA" id="ARBA00004251"/>
    </source>
</evidence>
<dbReference type="Gene3D" id="3.30.70.1230">
    <property type="entry name" value="Nucleotide cyclase"/>
    <property type="match status" value="1"/>
</dbReference>
<dbReference type="InterPro" id="IPR029787">
    <property type="entry name" value="Nucleotide_cyclase"/>
</dbReference>
<evidence type="ECO:0000256" key="10">
    <source>
        <dbReference type="ARBA" id="ARBA00023170"/>
    </source>
</evidence>
<dbReference type="Pfam" id="PF01094">
    <property type="entry name" value="ANF_receptor"/>
    <property type="match status" value="1"/>
</dbReference>
<evidence type="ECO:0000313" key="17">
    <source>
        <dbReference type="EMBL" id="GFR29018.1"/>
    </source>
</evidence>
<dbReference type="InterPro" id="IPR050401">
    <property type="entry name" value="Cyclic_nucleotide_synthase"/>
</dbReference>
<dbReference type="Pfam" id="PF00211">
    <property type="entry name" value="Guanylate_cyc"/>
    <property type="match status" value="1"/>
</dbReference>
<evidence type="ECO:0000256" key="11">
    <source>
        <dbReference type="ARBA" id="ARBA00023180"/>
    </source>
</evidence>
<keyword evidence="7" id="KW-1133">Transmembrane helix</keyword>
<keyword evidence="13" id="KW-0141">cGMP biosynthesis</keyword>
<dbReference type="InterPro" id="IPR001828">
    <property type="entry name" value="ANF_lig-bd_rcpt"/>
</dbReference>
<dbReference type="PRINTS" id="PR00255">
    <property type="entry name" value="NATPEPTIDER"/>
</dbReference>
<dbReference type="CDD" id="cd06352">
    <property type="entry name" value="PBP1_NPR_GC-like"/>
    <property type="match status" value="1"/>
</dbReference>
<dbReference type="SUPFAM" id="SSF53822">
    <property type="entry name" value="Periplasmic binding protein-like I"/>
    <property type="match status" value="1"/>
</dbReference>
<reference evidence="17" key="1">
    <citation type="submission" date="2020-07" db="EMBL/GenBank/DDBJ databases">
        <title>Multicomponent nature underlies the extraordinary mechanical properties of spider dragline silk.</title>
        <authorList>
            <person name="Kono N."/>
            <person name="Nakamura H."/>
            <person name="Mori M."/>
            <person name="Yoshida Y."/>
            <person name="Ohtoshi R."/>
            <person name="Malay A.D."/>
            <person name="Moran D.A.P."/>
            <person name="Tomita M."/>
            <person name="Numata K."/>
            <person name="Arakawa K."/>
        </authorList>
    </citation>
    <scope>NUCLEOTIDE SEQUENCE</scope>
</reference>
<dbReference type="PROSITE" id="PS50125">
    <property type="entry name" value="GUANYLATE_CYCLASE_2"/>
    <property type="match status" value="1"/>
</dbReference>
<dbReference type="InterPro" id="IPR001054">
    <property type="entry name" value="A/G_cyclase"/>
</dbReference>
<evidence type="ECO:0000256" key="3">
    <source>
        <dbReference type="ARBA" id="ARBA00012202"/>
    </source>
</evidence>
<dbReference type="InterPro" id="IPR011009">
    <property type="entry name" value="Kinase-like_dom_sf"/>
</dbReference>
<dbReference type="GO" id="GO:0004383">
    <property type="term" value="F:guanylate cyclase activity"/>
    <property type="evidence" value="ECO:0007669"/>
    <property type="project" value="UniProtKB-EC"/>
</dbReference>
<feature type="domain" description="Guanylate cyclase" evidence="16">
    <location>
        <begin position="809"/>
        <end position="913"/>
    </location>
</feature>
<keyword evidence="11" id="KW-0325">Glycoprotein</keyword>